<evidence type="ECO:0000256" key="4">
    <source>
        <dbReference type="ARBA" id="ARBA00022771"/>
    </source>
</evidence>
<dbReference type="EMBL" id="CDSF01000138">
    <property type="protein sequence ID" value="CEP03056.1"/>
    <property type="molecule type" value="Genomic_DNA"/>
</dbReference>
<proteinExistence type="predicted"/>
<dbReference type="InterPro" id="IPR013083">
    <property type="entry name" value="Znf_RING/FYVE/PHD"/>
</dbReference>
<evidence type="ECO:0000256" key="3">
    <source>
        <dbReference type="ARBA" id="ARBA00022737"/>
    </source>
</evidence>
<dbReference type="Proteomes" id="UP000290189">
    <property type="component" value="Unassembled WGS sequence"/>
</dbReference>
<dbReference type="InterPro" id="IPR018957">
    <property type="entry name" value="Znf_C3HC4_RING-type"/>
</dbReference>
<evidence type="ECO:0000256" key="1">
    <source>
        <dbReference type="ARBA" id="ARBA00022679"/>
    </source>
</evidence>
<keyword evidence="5" id="KW-0833">Ubl conjugation pathway</keyword>
<evidence type="ECO:0000259" key="7">
    <source>
        <dbReference type="PROSITE" id="PS51873"/>
    </source>
</evidence>
<dbReference type="InterPro" id="IPR044066">
    <property type="entry name" value="TRIAD_supradom"/>
</dbReference>
<dbReference type="GO" id="GO:0008270">
    <property type="term" value="F:zinc ion binding"/>
    <property type="evidence" value="ECO:0007669"/>
    <property type="project" value="UniProtKB-KW"/>
</dbReference>
<dbReference type="EMBL" id="OVEO01000018">
    <property type="protein sequence ID" value="SPR01635.1"/>
    <property type="molecule type" value="Genomic_DNA"/>
</dbReference>
<keyword evidence="9" id="KW-0496">Mitochondrion</keyword>
<dbReference type="PROSITE" id="PS51873">
    <property type="entry name" value="TRIAD"/>
    <property type="match status" value="1"/>
</dbReference>
<evidence type="ECO:0000313" key="8">
    <source>
        <dbReference type="EMBL" id="CEP03056.1"/>
    </source>
</evidence>
<dbReference type="OrthoDB" id="2146152at2759"/>
<dbReference type="GO" id="GO:0016567">
    <property type="term" value="P:protein ubiquitination"/>
    <property type="evidence" value="ECO:0007669"/>
    <property type="project" value="InterPro"/>
</dbReference>
<geneLocation type="mitochondrion" evidence="9"/>
<evidence type="ECO:0000256" key="6">
    <source>
        <dbReference type="ARBA" id="ARBA00022833"/>
    </source>
</evidence>
<dbReference type="SUPFAM" id="SSF57850">
    <property type="entry name" value="RING/U-box"/>
    <property type="match status" value="2"/>
</dbReference>
<reference evidence="9 11" key="2">
    <citation type="submission" date="2018-03" db="EMBL/GenBank/DDBJ databases">
        <authorList>
            <person name="Fogelqvist J."/>
        </authorList>
    </citation>
    <scope>NUCLEOTIDE SEQUENCE [LARGE SCALE GENOMIC DNA]</scope>
</reference>
<evidence type="ECO:0000313" key="10">
    <source>
        <dbReference type="Proteomes" id="UP000039324"/>
    </source>
</evidence>
<keyword evidence="2" id="KW-0479">Metal-binding</keyword>
<keyword evidence="1" id="KW-0808">Transferase</keyword>
<dbReference type="Pfam" id="PF22191">
    <property type="entry name" value="IBR_1"/>
    <property type="match status" value="1"/>
</dbReference>
<dbReference type="AlphaFoldDB" id="A0A0G4J6Y4"/>
<evidence type="ECO:0000256" key="5">
    <source>
        <dbReference type="ARBA" id="ARBA00022786"/>
    </source>
</evidence>
<feature type="domain" description="RING-type" evidence="7">
    <location>
        <begin position="177"/>
        <end position="428"/>
    </location>
</feature>
<keyword evidence="4" id="KW-0863">Zinc-finger</keyword>
<evidence type="ECO:0000313" key="11">
    <source>
        <dbReference type="Proteomes" id="UP000290189"/>
    </source>
</evidence>
<name>A0A0G4J6Y4_PLABS</name>
<dbReference type="Pfam" id="PF00097">
    <property type="entry name" value="zf-C3HC4"/>
    <property type="match status" value="1"/>
</dbReference>
<keyword evidence="3" id="KW-0677">Repeat</keyword>
<sequence>MADTDDWLATLSIFDCEPRSDGGTAIDLDLSTPGVVFVVADDTRSSCSYRILADKGAIGTVTAAFTFRDGVPDHVSVSSESIDEEWVAWINKHAQSVLEDEPNSALVCQAIVCDAVQFLPIITGTASRLAALVPSRILDASDMQRPGVSDVERLHAIGNLDTCAMGDFARHAALSVQVASCPICLYATRVLDMVSITCLHLYCRDCSRSWLRSQLDDIRRNGRGASPLSFCCAVLECRAPMQDIGCLDRLLGQQERKDVLEWRAAMAMTELPMEPRLAGCPKRSCSSRTMVRFGRNARAIVYCDECGATWCETCLGRIRDEHQQCDMGRVGRLISWYDALADGVREELARRRPWIREYVAWVKSDDSARDWCLTHASVCPGCGTGIEKTDGCFHMACPVCHVHFCYRCGNRFHPDDIYTHTCFTNPDIFLDNFIDF</sequence>
<dbReference type="PANTHER" id="PTHR11685">
    <property type="entry name" value="RBR FAMILY RING FINGER AND IBR DOMAIN-CONTAINING"/>
    <property type="match status" value="1"/>
</dbReference>
<dbReference type="Gene3D" id="1.20.120.1750">
    <property type="match status" value="1"/>
</dbReference>
<organism evidence="8 10">
    <name type="scientific">Plasmodiophora brassicae</name>
    <name type="common">Clubroot disease agent</name>
    <dbReference type="NCBI Taxonomy" id="37360"/>
    <lineage>
        <taxon>Eukaryota</taxon>
        <taxon>Sar</taxon>
        <taxon>Rhizaria</taxon>
        <taxon>Endomyxa</taxon>
        <taxon>Phytomyxea</taxon>
        <taxon>Plasmodiophorida</taxon>
        <taxon>Plasmodiophoridae</taxon>
        <taxon>Plasmodiophora</taxon>
    </lineage>
</organism>
<dbReference type="InterPro" id="IPR031127">
    <property type="entry name" value="E3_UB_ligase_RBR"/>
</dbReference>
<dbReference type="Proteomes" id="UP000039324">
    <property type="component" value="Unassembled WGS sequence"/>
</dbReference>
<dbReference type="STRING" id="37360.A0A0G4J6Y4"/>
<dbReference type="GO" id="GO:0004842">
    <property type="term" value="F:ubiquitin-protein transferase activity"/>
    <property type="evidence" value="ECO:0007669"/>
    <property type="project" value="InterPro"/>
</dbReference>
<evidence type="ECO:0000313" key="9">
    <source>
        <dbReference type="EMBL" id="SPR01635.1"/>
    </source>
</evidence>
<protein>
    <recommendedName>
        <fullName evidence="7">RING-type domain-containing protein</fullName>
    </recommendedName>
</protein>
<reference evidence="8 10" key="1">
    <citation type="submission" date="2015-02" db="EMBL/GenBank/DDBJ databases">
        <authorList>
            <person name="Chooi Y.-H."/>
        </authorList>
    </citation>
    <scope>NUCLEOTIDE SEQUENCE [LARGE SCALE GENOMIC DNA]</scope>
    <source>
        <strain evidence="8">E3</strain>
    </source>
</reference>
<gene>
    <name evidence="8" type="ORF">PBRA_009274</name>
    <name evidence="9" type="ORF">PLBR_LOCUS8850</name>
</gene>
<accession>A0A0G4J6Y4</accession>
<dbReference type="Gene3D" id="3.30.40.10">
    <property type="entry name" value="Zinc/RING finger domain, C3HC4 (zinc finger)"/>
    <property type="match status" value="1"/>
</dbReference>
<keyword evidence="10" id="KW-1185">Reference proteome</keyword>
<keyword evidence="6" id="KW-0862">Zinc</keyword>
<evidence type="ECO:0000256" key="2">
    <source>
        <dbReference type="ARBA" id="ARBA00022723"/>
    </source>
</evidence>